<dbReference type="EMBL" id="JAIUJS010000001">
    <property type="protein sequence ID" value="MCA0151876.1"/>
    <property type="molecule type" value="Genomic_DNA"/>
</dbReference>
<dbReference type="SUPFAM" id="SSF53756">
    <property type="entry name" value="UDP-Glycosyltransferase/glycogen phosphorylase"/>
    <property type="match status" value="1"/>
</dbReference>
<dbReference type="CDD" id="cd03801">
    <property type="entry name" value="GT4_PimA-like"/>
    <property type="match status" value="1"/>
</dbReference>
<evidence type="ECO:0000313" key="4">
    <source>
        <dbReference type="Proteomes" id="UP001198402"/>
    </source>
</evidence>
<organism evidence="3 4">
    <name type="scientific">Winogradskyella vincentii</name>
    <dbReference type="NCBI Taxonomy" id="2877122"/>
    <lineage>
        <taxon>Bacteria</taxon>
        <taxon>Pseudomonadati</taxon>
        <taxon>Bacteroidota</taxon>
        <taxon>Flavobacteriia</taxon>
        <taxon>Flavobacteriales</taxon>
        <taxon>Flavobacteriaceae</taxon>
        <taxon>Winogradskyella</taxon>
    </lineage>
</organism>
<accession>A0ABS7XW52</accession>
<gene>
    <name evidence="3" type="ORF">LBV24_01520</name>
</gene>
<sequence length="371" mass="43268">MSKKVLIVHLGHWDQLQGGAEQQLEYLTKYLISIGNEVHRIFLNVNNKPIKSSEVSHYSITLKQKLSIIGKNWFIYKEEIYGIAKQIDPDLLITRSYTSWAGIVAKFAGQRKKKHLHFIASDIELNFSLKTINWSKPLNLIEHYYYKKVYHFNSKIIVQNEFQKEALSRWYSKNGHKITQACPISDERLIEKDTDGLKIVWIGNFKAIKRPDLFITIADYFSNNCNYKFTMVGGFVEKRYENLLKSHINNLNFEYTGELSNDHVNSILNKSHILINTSFVEGFSNTFLQAWMRKNIVISLNSNPDDILTNNDFGFLTGTVENTVRTLKYVFKNRSSITQLGNNARNYTIQNHSFEKVYSKIYELLNEENNH</sequence>
<comment type="caution">
    <text evidence="3">The sequence shown here is derived from an EMBL/GenBank/DDBJ whole genome shotgun (WGS) entry which is preliminary data.</text>
</comment>
<dbReference type="PANTHER" id="PTHR46401">
    <property type="entry name" value="GLYCOSYLTRANSFERASE WBBK-RELATED"/>
    <property type="match status" value="1"/>
</dbReference>
<evidence type="ECO:0000313" key="3">
    <source>
        <dbReference type="EMBL" id="MCA0151876.1"/>
    </source>
</evidence>
<keyword evidence="1" id="KW-0808">Transferase</keyword>
<dbReference type="InterPro" id="IPR001296">
    <property type="entry name" value="Glyco_trans_1"/>
</dbReference>
<evidence type="ECO:0000256" key="1">
    <source>
        <dbReference type="ARBA" id="ARBA00022679"/>
    </source>
</evidence>
<dbReference type="Gene3D" id="3.40.50.2000">
    <property type="entry name" value="Glycogen Phosphorylase B"/>
    <property type="match status" value="2"/>
</dbReference>
<name>A0ABS7XW52_9FLAO</name>
<dbReference type="PANTHER" id="PTHR46401:SF2">
    <property type="entry name" value="GLYCOSYLTRANSFERASE WBBK-RELATED"/>
    <property type="match status" value="1"/>
</dbReference>
<protein>
    <submittedName>
        <fullName evidence="3">Glycosyltransferase family 4 protein</fullName>
    </submittedName>
</protein>
<dbReference type="Pfam" id="PF00534">
    <property type="entry name" value="Glycos_transf_1"/>
    <property type="match status" value="1"/>
</dbReference>
<keyword evidence="4" id="KW-1185">Reference proteome</keyword>
<evidence type="ECO:0000259" key="2">
    <source>
        <dbReference type="Pfam" id="PF00534"/>
    </source>
</evidence>
<dbReference type="RefSeq" id="WP_224476843.1">
    <property type="nucleotide sequence ID" value="NZ_JAIUJS010000001.1"/>
</dbReference>
<reference evidence="4" key="1">
    <citation type="submission" date="2023-07" db="EMBL/GenBank/DDBJ databases">
        <authorList>
            <person name="Yue Y."/>
        </authorList>
    </citation>
    <scope>NUCLEOTIDE SEQUENCE [LARGE SCALE GENOMIC DNA]</scope>
    <source>
        <strain evidence="4">2Y89</strain>
    </source>
</reference>
<feature type="domain" description="Glycosyl transferase family 1" evidence="2">
    <location>
        <begin position="191"/>
        <end position="346"/>
    </location>
</feature>
<proteinExistence type="predicted"/>
<dbReference type="Proteomes" id="UP001198402">
    <property type="component" value="Unassembled WGS sequence"/>
</dbReference>